<proteinExistence type="predicted"/>
<gene>
    <name evidence="1" type="primary">CAJ1</name>
    <name evidence="1" type="ORF">EV182_005013</name>
</gene>
<name>A0ACC1HN49_9FUNG</name>
<evidence type="ECO:0000313" key="2">
    <source>
        <dbReference type="Proteomes" id="UP001145114"/>
    </source>
</evidence>
<comment type="caution">
    <text evidence="1">The sequence shown here is derived from an EMBL/GenBank/DDBJ whole genome shotgun (WGS) entry which is preliminary data.</text>
</comment>
<reference evidence="1" key="1">
    <citation type="submission" date="2022-06" db="EMBL/GenBank/DDBJ databases">
        <title>Phylogenomic reconstructions and comparative analyses of Kickxellomycotina fungi.</title>
        <authorList>
            <person name="Reynolds N.K."/>
            <person name="Stajich J.E."/>
            <person name="Barry K."/>
            <person name="Grigoriev I.V."/>
            <person name="Crous P."/>
            <person name="Smith M.E."/>
        </authorList>
    </citation>
    <scope>NUCLEOTIDE SEQUENCE</scope>
    <source>
        <strain evidence="1">RSA 2271</strain>
    </source>
</reference>
<protein>
    <submittedName>
        <fullName evidence="1">DnaJ-like protein</fullName>
    </submittedName>
</protein>
<accession>A0ACC1HN49</accession>
<organism evidence="1 2">
    <name type="scientific">Spiromyces aspiralis</name>
    <dbReference type="NCBI Taxonomy" id="68401"/>
    <lineage>
        <taxon>Eukaryota</taxon>
        <taxon>Fungi</taxon>
        <taxon>Fungi incertae sedis</taxon>
        <taxon>Zoopagomycota</taxon>
        <taxon>Kickxellomycotina</taxon>
        <taxon>Kickxellomycetes</taxon>
        <taxon>Kickxellales</taxon>
        <taxon>Kickxellaceae</taxon>
        <taxon>Spiromyces</taxon>
    </lineage>
</organism>
<keyword evidence="2" id="KW-1185">Reference proteome</keyword>
<dbReference type="Proteomes" id="UP001145114">
    <property type="component" value="Unassembled WGS sequence"/>
</dbReference>
<dbReference type="EMBL" id="JAMZIH010001670">
    <property type="protein sequence ID" value="KAJ1677990.1"/>
    <property type="molecule type" value="Genomic_DNA"/>
</dbReference>
<evidence type="ECO:0000313" key="1">
    <source>
        <dbReference type="EMBL" id="KAJ1677990.1"/>
    </source>
</evidence>
<sequence>MHRGIDEDPLETEYYDWLGVKPDATAADIKKRYYVLALKYHPDKNPSPEAAEKACIISHPAPFHVMQCFKQISDAYHVLSDPQKRKHYNEFGAKKGDEGIAVDPADFFNQVFGLDRFADMIGELNIISELTSVLNEQQGEGEPAESSPKEDNATDSDRKSNAGPAGGTSTAVGLHSGGSINEAASPTSVKKHDTKAEKKRLKEEMAKKEEEHRRKNEERIQKLTEKLRYKLEAFTDVYHAQGKKVAEEQWRRQVNSEASDLRQEALGADLLNTIGHIYSFKAQKYIERQEFMGGFKNVLASVKEKGQIIGGTYNVIKAAMDWQRACQELQESEKKEIDEEERKIIEERVMKHGMRAMWMVGKLEIEGVLREVCDRVLYDKLVTKPVRLQRAHALQIMGDIFKAVEKDPNVENPLFPFDFTSPQ</sequence>